<evidence type="ECO:0000256" key="1">
    <source>
        <dbReference type="SAM" id="Phobius"/>
    </source>
</evidence>
<dbReference type="Proteomes" id="UP000030401">
    <property type="component" value="Unassembled WGS sequence"/>
</dbReference>
<feature type="transmembrane region" description="Helical" evidence="1">
    <location>
        <begin position="20"/>
        <end position="42"/>
    </location>
</feature>
<reference evidence="2 3" key="1">
    <citation type="submission" date="2013-08" db="EMBL/GenBank/DDBJ databases">
        <authorList>
            <person name="Huang J."/>
            <person name="Wang G."/>
        </authorList>
    </citation>
    <scope>NUCLEOTIDE SEQUENCE [LARGE SCALE GENOMIC DNA]</scope>
    <source>
        <strain evidence="2 3">JSM 072002</strain>
    </source>
</reference>
<dbReference type="PANTHER" id="PTHR40078:SF1">
    <property type="entry name" value="INTEGRAL MEMBRANE PROTEIN"/>
    <property type="match status" value="1"/>
</dbReference>
<keyword evidence="1" id="KW-1133">Transmembrane helix</keyword>
<protein>
    <submittedName>
        <fullName evidence="2">Membrane protein</fullName>
    </submittedName>
</protein>
<evidence type="ECO:0000313" key="2">
    <source>
        <dbReference type="EMBL" id="KGX88978.1"/>
    </source>
</evidence>
<accession>A0A0A5GCR2</accession>
<keyword evidence="1" id="KW-0472">Membrane</keyword>
<dbReference type="AlphaFoldDB" id="A0A0A5GCR2"/>
<dbReference type="Pfam" id="PF19700">
    <property type="entry name" value="DUF6198"/>
    <property type="match status" value="1"/>
</dbReference>
<feature type="transmembrane region" description="Helical" evidence="1">
    <location>
        <begin position="177"/>
        <end position="203"/>
    </location>
</feature>
<gene>
    <name evidence="2" type="ORF">N784_01175</name>
</gene>
<dbReference type="PANTHER" id="PTHR40078">
    <property type="entry name" value="INTEGRAL MEMBRANE PROTEIN-RELATED"/>
    <property type="match status" value="1"/>
</dbReference>
<comment type="caution">
    <text evidence="2">The sequence shown here is derived from an EMBL/GenBank/DDBJ whole genome shotgun (WGS) entry which is preliminary data.</text>
</comment>
<feature type="transmembrane region" description="Helical" evidence="1">
    <location>
        <begin position="92"/>
        <end position="112"/>
    </location>
</feature>
<organism evidence="2 3">
    <name type="scientific">Pontibacillus litoralis JSM 072002</name>
    <dbReference type="NCBI Taxonomy" id="1385512"/>
    <lineage>
        <taxon>Bacteria</taxon>
        <taxon>Bacillati</taxon>
        <taxon>Bacillota</taxon>
        <taxon>Bacilli</taxon>
        <taxon>Bacillales</taxon>
        <taxon>Bacillaceae</taxon>
        <taxon>Pontibacillus</taxon>
    </lineage>
</organism>
<sequence>MEKSIHPIAKMEHQQSKRTFIIRWSFFTIGLIILALGIALTIKGEKLGIGPWDVFHVGLYEKFGLTVGSWSIIAGVIIVAITSIAWKQWPQFGTILNMFLLGVFIDIFLLILPNPDTMLMMVLCFVTGVIILAYGIGIYVAPELGAGPRDGLMLLIHDVTGWKVQWVRNGIEITVFLLGWMLGGPVGIGTVIIAFFLGTLVGYTLPQSKKWLDYCIQRGEQNENINKRSIRSDNHDRVSQKVR</sequence>
<dbReference type="eggNOG" id="COG2364">
    <property type="taxonomic scope" value="Bacteria"/>
</dbReference>
<evidence type="ECO:0000313" key="3">
    <source>
        <dbReference type="Proteomes" id="UP000030401"/>
    </source>
</evidence>
<dbReference type="EMBL" id="AVPG01000001">
    <property type="protein sequence ID" value="KGX88978.1"/>
    <property type="molecule type" value="Genomic_DNA"/>
</dbReference>
<keyword evidence="3" id="KW-1185">Reference proteome</keyword>
<feature type="transmembrane region" description="Helical" evidence="1">
    <location>
        <begin position="119"/>
        <end position="141"/>
    </location>
</feature>
<dbReference type="RefSeq" id="WP_232305952.1">
    <property type="nucleotide sequence ID" value="NZ_AVPG01000001.1"/>
</dbReference>
<dbReference type="STRING" id="1385512.N784_01175"/>
<proteinExistence type="predicted"/>
<keyword evidence="1" id="KW-0812">Transmembrane</keyword>
<dbReference type="InterPro" id="IPR038750">
    <property type="entry name" value="YczE/YyaS-like"/>
</dbReference>
<name>A0A0A5GCR2_9BACI</name>
<feature type="transmembrane region" description="Helical" evidence="1">
    <location>
        <begin position="63"/>
        <end position="86"/>
    </location>
</feature>